<dbReference type="InParanoid" id="A0A0Q2SEW9"/>
<dbReference type="GO" id="GO:0032259">
    <property type="term" value="P:methylation"/>
    <property type="evidence" value="ECO:0007669"/>
    <property type="project" value="UniProtKB-KW"/>
</dbReference>
<dbReference type="CDD" id="cd02440">
    <property type="entry name" value="AdoMet_MTases"/>
    <property type="match status" value="1"/>
</dbReference>
<dbReference type="AlphaFoldDB" id="A0A0Q2SEW9"/>
<organism evidence="3 4">
    <name type="scientific">Vibrio furnissii</name>
    <dbReference type="NCBI Taxonomy" id="29494"/>
    <lineage>
        <taxon>Bacteria</taxon>
        <taxon>Pseudomonadati</taxon>
        <taxon>Pseudomonadota</taxon>
        <taxon>Gammaproteobacteria</taxon>
        <taxon>Vibrionales</taxon>
        <taxon>Vibrionaceae</taxon>
        <taxon>Vibrio</taxon>
    </lineage>
</organism>
<dbReference type="InterPro" id="IPR009061">
    <property type="entry name" value="DNA-bd_dom_put_sf"/>
</dbReference>
<sequence>MYQISELAQHVGLSRSTLLYYEKLGLITGRRQSNGYRIYSDHDRQRIKLLQQLQAGGLSLKECQACLEGNIDKPTLEARLAILDAAITEKQSARDLLAALLGKSSMRPWHQSVEQSAPAAHLEWLMKQGFSEKNALRLKWLSKDMNEHEQYMIDFESIFQGLDRLGPGDDADSLRALQALPRHDGNLLEIGCGKGPTTRLLAQHTAFDITALDNDEYSLSCLKETVTGHPWGHRIETCCASMTDMPFASAQFDVLWAEGSAYIMGVPHALKAWKRFLKPEGYLVLSDLVWLTHTPDAQAEQFWQVNYPGMVTENQRLKEAKAAGYEVVESFPQSAQAWRNYLEPLNAKLAQLSEATLTSEALNDLRRELHIHQHYLGQYGYHIWVLKNKG</sequence>
<protein>
    <submittedName>
        <fullName evidence="3">Methyltransferase</fullName>
    </submittedName>
</protein>
<evidence type="ECO:0000313" key="4">
    <source>
        <dbReference type="Proteomes" id="UP000051221"/>
    </source>
</evidence>
<gene>
    <name evidence="3" type="ORF">AMR76_12230</name>
</gene>
<name>A0A0Q2SEW9_VIBFU</name>
<evidence type="ECO:0000256" key="1">
    <source>
        <dbReference type="ARBA" id="ARBA00023125"/>
    </source>
</evidence>
<accession>A0A0Q2SEW9</accession>
<dbReference type="PANTHER" id="PTHR30204">
    <property type="entry name" value="REDOX-CYCLING DRUG-SENSING TRANSCRIPTIONAL ACTIVATOR SOXR"/>
    <property type="match status" value="1"/>
</dbReference>
<keyword evidence="4" id="KW-1185">Reference proteome</keyword>
<dbReference type="InterPro" id="IPR047057">
    <property type="entry name" value="MerR_fam"/>
</dbReference>
<dbReference type="Pfam" id="PF08241">
    <property type="entry name" value="Methyltransf_11"/>
    <property type="match status" value="1"/>
</dbReference>
<reference evidence="3 4" key="1">
    <citation type="submission" date="2015-08" db="EMBL/GenBank/DDBJ databases">
        <title>Antibacterial properties of a collection of Vibrionaceae strains.</title>
        <authorList>
            <person name="Giubergia S."/>
        </authorList>
    </citation>
    <scope>NUCLEOTIDE SEQUENCE [LARGE SCALE GENOMIC DNA]</scope>
    <source>
        <strain evidence="3 4">S0821</strain>
    </source>
</reference>
<dbReference type="Pfam" id="PF13411">
    <property type="entry name" value="MerR_1"/>
    <property type="match status" value="1"/>
</dbReference>
<keyword evidence="1" id="KW-0238">DNA-binding</keyword>
<evidence type="ECO:0000313" key="3">
    <source>
        <dbReference type="EMBL" id="KQH86035.1"/>
    </source>
</evidence>
<dbReference type="SMART" id="SM00422">
    <property type="entry name" value="HTH_MERR"/>
    <property type="match status" value="1"/>
</dbReference>
<dbReference type="RefSeq" id="WP_055466223.1">
    <property type="nucleotide sequence ID" value="NZ_LKHS01000009.1"/>
</dbReference>
<dbReference type="InterPro" id="IPR013216">
    <property type="entry name" value="Methyltransf_11"/>
</dbReference>
<dbReference type="InterPro" id="IPR029063">
    <property type="entry name" value="SAM-dependent_MTases_sf"/>
</dbReference>
<dbReference type="Gene3D" id="3.40.50.150">
    <property type="entry name" value="Vaccinia Virus protein VP39"/>
    <property type="match status" value="1"/>
</dbReference>
<dbReference type="GO" id="GO:0008757">
    <property type="term" value="F:S-adenosylmethionine-dependent methyltransferase activity"/>
    <property type="evidence" value="ECO:0007669"/>
    <property type="project" value="InterPro"/>
</dbReference>
<comment type="caution">
    <text evidence="3">The sequence shown here is derived from an EMBL/GenBank/DDBJ whole genome shotgun (WGS) entry which is preliminary data.</text>
</comment>
<dbReference type="SUPFAM" id="SSF46955">
    <property type="entry name" value="Putative DNA-binding domain"/>
    <property type="match status" value="1"/>
</dbReference>
<dbReference type="Proteomes" id="UP000051221">
    <property type="component" value="Unassembled WGS sequence"/>
</dbReference>
<keyword evidence="3" id="KW-0808">Transferase</keyword>
<proteinExistence type="predicted"/>
<keyword evidence="3" id="KW-0489">Methyltransferase</keyword>
<dbReference type="SUPFAM" id="SSF53335">
    <property type="entry name" value="S-adenosyl-L-methionine-dependent methyltransferases"/>
    <property type="match status" value="1"/>
</dbReference>
<dbReference type="CDD" id="cd04789">
    <property type="entry name" value="HTH_Cfa"/>
    <property type="match status" value="1"/>
</dbReference>
<feature type="domain" description="HTH merR-type" evidence="2">
    <location>
        <begin position="1"/>
        <end position="69"/>
    </location>
</feature>
<dbReference type="Gene3D" id="1.10.1660.10">
    <property type="match status" value="1"/>
</dbReference>
<dbReference type="InterPro" id="IPR000551">
    <property type="entry name" value="MerR-type_HTH_dom"/>
</dbReference>
<dbReference type="EMBL" id="LKHS01000009">
    <property type="protein sequence ID" value="KQH86035.1"/>
    <property type="molecule type" value="Genomic_DNA"/>
</dbReference>
<evidence type="ECO:0000259" key="2">
    <source>
        <dbReference type="PROSITE" id="PS50937"/>
    </source>
</evidence>
<dbReference type="GO" id="GO:0003700">
    <property type="term" value="F:DNA-binding transcription factor activity"/>
    <property type="evidence" value="ECO:0007669"/>
    <property type="project" value="InterPro"/>
</dbReference>
<dbReference type="GO" id="GO:0003677">
    <property type="term" value="F:DNA binding"/>
    <property type="evidence" value="ECO:0007669"/>
    <property type="project" value="UniProtKB-KW"/>
</dbReference>
<dbReference type="PROSITE" id="PS50937">
    <property type="entry name" value="HTH_MERR_2"/>
    <property type="match status" value="1"/>
</dbReference>
<dbReference type="PANTHER" id="PTHR30204:SF97">
    <property type="entry name" value="MERR FAMILY REGULATORY PROTEIN"/>
    <property type="match status" value="1"/>
</dbReference>